<feature type="compositionally biased region" description="Polar residues" evidence="6">
    <location>
        <begin position="274"/>
        <end position="286"/>
    </location>
</feature>
<dbReference type="OrthoDB" id="265955at2759"/>
<feature type="region of interest" description="Disordered" evidence="6">
    <location>
        <begin position="104"/>
        <end position="153"/>
    </location>
</feature>
<evidence type="ECO:0000313" key="9">
    <source>
        <dbReference type="Proteomes" id="UP000751190"/>
    </source>
</evidence>
<feature type="domain" description="C2HC/C3H-type" evidence="7">
    <location>
        <begin position="77"/>
        <end position="106"/>
    </location>
</feature>
<organism evidence="8 9">
    <name type="scientific">Diacronema lutheri</name>
    <name type="common">Unicellular marine alga</name>
    <name type="synonym">Monochrysis lutheri</name>
    <dbReference type="NCBI Taxonomy" id="2081491"/>
    <lineage>
        <taxon>Eukaryota</taxon>
        <taxon>Haptista</taxon>
        <taxon>Haptophyta</taxon>
        <taxon>Pavlovophyceae</taxon>
        <taxon>Pavlovales</taxon>
        <taxon>Pavlovaceae</taxon>
        <taxon>Diacronema</taxon>
    </lineage>
</organism>
<dbReference type="InterPro" id="IPR026319">
    <property type="entry name" value="ZC2HC1A/B-like"/>
</dbReference>
<dbReference type="PROSITE" id="PS52027">
    <property type="entry name" value="ZF_C2HC_C3H"/>
    <property type="match status" value="5"/>
</dbReference>
<dbReference type="InterPro" id="IPR049899">
    <property type="entry name" value="Znf_C2HC_C3H"/>
</dbReference>
<evidence type="ECO:0000256" key="4">
    <source>
        <dbReference type="ARBA" id="ARBA00022833"/>
    </source>
</evidence>
<evidence type="ECO:0000256" key="3">
    <source>
        <dbReference type="ARBA" id="ARBA00022771"/>
    </source>
</evidence>
<reference evidence="8" key="1">
    <citation type="submission" date="2021-05" db="EMBL/GenBank/DDBJ databases">
        <title>The genome of the haptophyte Pavlova lutheri (Diacronema luteri, Pavlovales) - a model for lipid biosynthesis in eukaryotic algae.</title>
        <authorList>
            <person name="Hulatt C.J."/>
            <person name="Posewitz M.C."/>
        </authorList>
    </citation>
    <scope>NUCLEOTIDE SEQUENCE</scope>
    <source>
        <strain evidence="8">NIVA-4/92</strain>
    </source>
</reference>
<feature type="region of interest" description="Disordered" evidence="6">
    <location>
        <begin position="398"/>
        <end position="447"/>
    </location>
</feature>
<feature type="domain" description="C2HC/C3H-type" evidence="7">
    <location>
        <begin position="224"/>
        <end position="253"/>
    </location>
</feature>
<feature type="domain" description="C2HC/C3H-type" evidence="7">
    <location>
        <begin position="665"/>
        <end position="694"/>
    </location>
</feature>
<dbReference type="EMBL" id="JAGTXO010000006">
    <property type="protein sequence ID" value="KAG8467248.1"/>
    <property type="molecule type" value="Genomic_DNA"/>
</dbReference>
<feature type="domain" description="C2HC/C3H-type" evidence="7">
    <location>
        <begin position="371"/>
        <end position="400"/>
    </location>
</feature>
<feature type="region of interest" description="Disordered" evidence="6">
    <location>
        <begin position="251"/>
        <end position="300"/>
    </location>
</feature>
<proteinExistence type="predicted"/>
<dbReference type="SMART" id="SM00355">
    <property type="entry name" value="ZnF_C2H2"/>
    <property type="match status" value="5"/>
</dbReference>
<keyword evidence="2" id="KW-0677">Repeat</keyword>
<dbReference type="GO" id="GO:0008270">
    <property type="term" value="F:zinc ion binding"/>
    <property type="evidence" value="ECO:0007669"/>
    <property type="project" value="UniProtKB-KW"/>
</dbReference>
<protein>
    <recommendedName>
        <fullName evidence="7">C2HC/C3H-type domain-containing protein</fullName>
    </recommendedName>
</protein>
<dbReference type="AlphaFoldDB" id="A0A8J5XLU4"/>
<evidence type="ECO:0000256" key="1">
    <source>
        <dbReference type="ARBA" id="ARBA00022723"/>
    </source>
</evidence>
<evidence type="ECO:0000259" key="7">
    <source>
        <dbReference type="PROSITE" id="PS52027"/>
    </source>
</evidence>
<keyword evidence="1" id="KW-0479">Metal-binding</keyword>
<keyword evidence="9" id="KW-1185">Reference proteome</keyword>
<accession>A0A8J5XLU4</accession>
<comment type="caution">
    <text evidence="8">The sequence shown here is derived from an EMBL/GenBank/DDBJ whole genome shotgun (WGS) entry which is preliminary data.</text>
</comment>
<evidence type="ECO:0000256" key="5">
    <source>
        <dbReference type="PROSITE-ProRule" id="PRU01371"/>
    </source>
</evidence>
<evidence type="ECO:0000256" key="6">
    <source>
        <dbReference type="SAM" id="MobiDB-lite"/>
    </source>
</evidence>
<keyword evidence="4" id="KW-0862">Zinc</keyword>
<gene>
    <name evidence="8" type="ORF">KFE25_000564</name>
</gene>
<dbReference type="Proteomes" id="UP000751190">
    <property type="component" value="Unassembled WGS sequence"/>
</dbReference>
<evidence type="ECO:0000313" key="8">
    <source>
        <dbReference type="EMBL" id="KAG8467248.1"/>
    </source>
</evidence>
<feature type="region of interest" description="Disordered" evidence="6">
    <location>
        <begin position="545"/>
        <end position="594"/>
    </location>
</feature>
<dbReference type="Pfam" id="PF13913">
    <property type="entry name" value="zf-C2HC_2"/>
    <property type="match status" value="10"/>
</dbReference>
<name>A0A8J5XLU4_DIALT</name>
<sequence length="700" mass="74569">MPSSSPASPPVLPVCHLCGRQFGTTSLAIHLRTCEHKYEQEHGKKAPAAPSVPQMGTKAATIEAHNEAAYSVFQDEALEPCPRCARTFLPDRLVVHLRSCTGNGRRSSLGRSAGEARPATSHGGSGSSAREQLQRSTSVPGVHRPPRTSASVPASPPVLPVCHLCGRQFGTTSLAIHLRTCEHKYEQEHGKKAPAAPSVPQMGNKAATIEAHNEAAYSVFHDEALEPCPRCARTFLPDRLVVHLRSCTGNGRRSSLGRSAGEARPATSHGGSGSSAREQLQRSTSVPGVHRPPRTSASVPASPPVLPVCHLCGRQFGTTSLAIHLRTCEHKYEQEHGKKAPAAPSVPQMGTKAATIEAHNEAAYSVFHDEALEPCPRCARTFLPDRLVVHLRSCTGNGRRSSLGRSAGEARPATSHGGSGSSAREQLQRSTSVPGVRRPPRTSASVPASPPVLPVCHLCGRQFGTTSLAIHLRTCEHKYEQEHGKKAPAAPSVPQMGNKAATIEAHNEAAYSVFQDEALEPCPRCARTFLPDRLVVHLRSCTGNGRRSSLGRSAGEARPATSHGGSGSSARELLQRSTSVPGVHRPPRTSASVPASPPVLPVCHLCGRQFGTTSLAIHLRTCEHKYEQEHGKKAPAAPSVPQMGTKAATIEAHNEAAYSVFQDEALEPCPRCARTFLPDRLVVHLRSCTGNGRRSSRAGV</sequence>
<dbReference type="PANTHER" id="PTHR13555">
    <property type="entry name" value="C2H2 ZINC FINGER CGI-62-RELATED"/>
    <property type="match status" value="1"/>
</dbReference>
<evidence type="ECO:0000256" key="2">
    <source>
        <dbReference type="ARBA" id="ARBA00022737"/>
    </source>
</evidence>
<dbReference type="OMA" id="GQQFGTA"/>
<keyword evidence="3 5" id="KW-0863">Zinc-finger</keyword>
<feature type="compositionally biased region" description="Polar residues" evidence="6">
    <location>
        <begin position="127"/>
        <end position="139"/>
    </location>
</feature>
<feature type="domain" description="C2HC/C3H-type" evidence="7">
    <location>
        <begin position="518"/>
        <end position="547"/>
    </location>
</feature>
<dbReference type="PANTHER" id="PTHR13555:SF68">
    <property type="entry name" value="ZINC FINGER PROTEIN 474"/>
    <property type="match status" value="1"/>
</dbReference>
<dbReference type="Gene3D" id="3.30.160.60">
    <property type="entry name" value="Classic Zinc Finger"/>
    <property type="match status" value="10"/>
</dbReference>
<feature type="compositionally biased region" description="Polar residues" evidence="6">
    <location>
        <begin position="421"/>
        <end position="433"/>
    </location>
</feature>
<dbReference type="InterPro" id="IPR013087">
    <property type="entry name" value="Znf_C2H2_type"/>
</dbReference>